<comment type="caution">
    <text evidence="2">The sequence shown here is derived from an EMBL/GenBank/DDBJ whole genome shotgun (WGS) entry which is preliminary data.</text>
</comment>
<sequence>LIWGTVPVSWVCWGYGLQRASLTSRFSRVARPPCRAALAGKFFGGKGGYFCRAGWGGAYLHKRRKETNRDSLSNASEHGRSPRPNPPLARAWDVRLGVSRAETGLCSKSPYRGCCPRVGARPIAARFYPMQSLEFGLLEVATLIGGKLHLKLKYFPETDSNTYREGSAKNL</sequence>
<dbReference type="EMBL" id="JAFNEN010005437">
    <property type="protein sequence ID" value="KAG8170446.1"/>
    <property type="molecule type" value="Genomic_DNA"/>
</dbReference>
<name>A0AAV6TG33_9ARAC</name>
<feature type="non-terminal residue" evidence="2">
    <location>
        <position position="1"/>
    </location>
</feature>
<keyword evidence="3" id="KW-1185">Reference proteome</keyword>
<reference evidence="2 3" key="1">
    <citation type="journal article" date="2022" name="Nat. Ecol. Evol.">
        <title>A masculinizing supergene underlies an exaggerated male reproductive morph in a spider.</title>
        <authorList>
            <person name="Hendrickx F."/>
            <person name="De Corte Z."/>
            <person name="Sonet G."/>
            <person name="Van Belleghem S.M."/>
            <person name="Kostlbacher S."/>
            <person name="Vangestel C."/>
        </authorList>
    </citation>
    <scope>NUCLEOTIDE SEQUENCE [LARGE SCALE GENOMIC DNA]</scope>
    <source>
        <strain evidence="2">W744_W776</strain>
    </source>
</reference>
<evidence type="ECO:0000256" key="1">
    <source>
        <dbReference type="SAM" id="MobiDB-lite"/>
    </source>
</evidence>
<organism evidence="2 3">
    <name type="scientific">Oedothorax gibbosus</name>
    <dbReference type="NCBI Taxonomy" id="931172"/>
    <lineage>
        <taxon>Eukaryota</taxon>
        <taxon>Metazoa</taxon>
        <taxon>Ecdysozoa</taxon>
        <taxon>Arthropoda</taxon>
        <taxon>Chelicerata</taxon>
        <taxon>Arachnida</taxon>
        <taxon>Araneae</taxon>
        <taxon>Araneomorphae</taxon>
        <taxon>Entelegynae</taxon>
        <taxon>Araneoidea</taxon>
        <taxon>Linyphiidae</taxon>
        <taxon>Erigoninae</taxon>
        <taxon>Oedothorax</taxon>
    </lineage>
</organism>
<accession>A0AAV6TG33</accession>
<evidence type="ECO:0000313" key="2">
    <source>
        <dbReference type="EMBL" id="KAG8170446.1"/>
    </source>
</evidence>
<gene>
    <name evidence="2" type="ORF">JTE90_003843</name>
</gene>
<evidence type="ECO:0000313" key="3">
    <source>
        <dbReference type="Proteomes" id="UP000827092"/>
    </source>
</evidence>
<feature type="region of interest" description="Disordered" evidence="1">
    <location>
        <begin position="69"/>
        <end position="88"/>
    </location>
</feature>
<dbReference type="Proteomes" id="UP000827092">
    <property type="component" value="Unassembled WGS sequence"/>
</dbReference>
<protein>
    <submittedName>
        <fullName evidence="2">Uncharacterized protein</fullName>
    </submittedName>
</protein>
<dbReference type="AlphaFoldDB" id="A0AAV6TG33"/>
<proteinExistence type="predicted"/>